<accession>A0A8K0GPK2</accession>
<dbReference type="OrthoDB" id="329835at2759"/>
<comment type="caution">
    <text evidence="4">The sequence shown here is derived from an EMBL/GenBank/DDBJ whole genome shotgun (WGS) entry which is preliminary data.</text>
</comment>
<keyword evidence="5" id="KW-1185">Reference proteome</keyword>
<dbReference type="Pfam" id="PF08541">
    <property type="entry name" value="ACP_syn_III_C"/>
    <property type="match status" value="1"/>
</dbReference>
<dbReference type="GO" id="GO:0016020">
    <property type="term" value="C:membrane"/>
    <property type="evidence" value="ECO:0007669"/>
    <property type="project" value="InterPro"/>
</dbReference>
<comment type="pathway">
    <text evidence="1">Lipid metabolism; fatty acid biosynthesis.</text>
</comment>
<dbReference type="Gene3D" id="3.40.47.10">
    <property type="match status" value="1"/>
</dbReference>
<evidence type="ECO:0000259" key="3">
    <source>
        <dbReference type="Pfam" id="PF08541"/>
    </source>
</evidence>
<dbReference type="InterPro" id="IPR013747">
    <property type="entry name" value="ACP_syn_III_C"/>
</dbReference>
<keyword evidence="2" id="KW-0808">Transferase</keyword>
<dbReference type="InterPro" id="IPR012392">
    <property type="entry name" value="3-ktacl-CoA_syn"/>
</dbReference>
<name>A0A8K0GPK2_9ROSA</name>
<dbReference type="InterPro" id="IPR016039">
    <property type="entry name" value="Thiolase-like"/>
</dbReference>
<dbReference type="PANTHER" id="PTHR31561">
    <property type="entry name" value="3-KETOACYL-COA SYNTHASE"/>
    <property type="match status" value="1"/>
</dbReference>
<sequence length="122" mass="13547">MEEEDDYGHHGFRLAKTLPAVTTQALAMNLRVLVPKAGGKAVINGVAKKFGLSEYDIEPAKMTLQRFGNNSVGGIWYAMGYREAKKRFMKGDRVLMIGLGSGFECNTCVREVMRDDLNDDNV</sequence>
<dbReference type="Proteomes" id="UP000796880">
    <property type="component" value="Unassembled WGS sequence"/>
</dbReference>
<evidence type="ECO:0000313" key="4">
    <source>
        <dbReference type="EMBL" id="KAF3433794.1"/>
    </source>
</evidence>
<organism evidence="4 5">
    <name type="scientific">Rhamnella rubrinervis</name>
    <dbReference type="NCBI Taxonomy" id="2594499"/>
    <lineage>
        <taxon>Eukaryota</taxon>
        <taxon>Viridiplantae</taxon>
        <taxon>Streptophyta</taxon>
        <taxon>Embryophyta</taxon>
        <taxon>Tracheophyta</taxon>
        <taxon>Spermatophyta</taxon>
        <taxon>Magnoliopsida</taxon>
        <taxon>eudicotyledons</taxon>
        <taxon>Gunneridae</taxon>
        <taxon>Pentapetalae</taxon>
        <taxon>rosids</taxon>
        <taxon>fabids</taxon>
        <taxon>Rosales</taxon>
        <taxon>Rhamnaceae</taxon>
        <taxon>rhamnoid group</taxon>
        <taxon>Rhamneae</taxon>
        <taxon>Rhamnella</taxon>
    </lineage>
</organism>
<dbReference type="GO" id="GO:0006633">
    <property type="term" value="P:fatty acid biosynthetic process"/>
    <property type="evidence" value="ECO:0007669"/>
    <property type="project" value="UniProtKB-UniPathway"/>
</dbReference>
<proteinExistence type="predicted"/>
<evidence type="ECO:0000256" key="1">
    <source>
        <dbReference type="ARBA" id="ARBA00005194"/>
    </source>
</evidence>
<dbReference type="SUPFAM" id="SSF53901">
    <property type="entry name" value="Thiolase-like"/>
    <property type="match status" value="1"/>
</dbReference>
<protein>
    <recommendedName>
        <fullName evidence="3">Beta-ketoacyl-[acyl-carrier-protein] synthase III C-terminal domain-containing protein</fullName>
    </recommendedName>
</protein>
<dbReference type="UniPathway" id="UPA00094"/>
<reference evidence="4" key="1">
    <citation type="submission" date="2020-03" db="EMBL/GenBank/DDBJ databases">
        <title>A high-quality chromosome-level genome assembly of a woody plant with both climbing and erect habits, Rhamnella rubrinervis.</title>
        <authorList>
            <person name="Lu Z."/>
            <person name="Yang Y."/>
            <person name="Zhu X."/>
            <person name="Sun Y."/>
        </authorList>
    </citation>
    <scope>NUCLEOTIDE SEQUENCE</scope>
    <source>
        <strain evidence="4">BYM</strain>
        <tissue evidence="4">Leaf</tissue>
    </source>
</reference>
<dbReference type="GO" id="GO:0016747">
    <property type="term" value="F:acyltransferase activity, transferring groups other than amino-acyl groups"/>
    <property type="evidence" value="ECO:0007669"/>
    <property type="project" value="InterPro"/>
</dbReference>
<gene>
    <name evidence="4" type="ORF">FNV43_RR24897</name>
</gene>
<dbReference type="AlphaFoldDB" id="A0A8K0GPK2"/>
<evidence type="ECO:0000256" key="2">
    <source>
        <dbReference type="ARBA" id="ARBA00022679"/>
    </source>
</evidence>
<dbReference type="EMBL" id="VOIH02000011">
    <property type="protein sequence ID" value="KAF3433794.1"/>
    <property type="molecule type" value="Genomic_DNA"/>
</dbReference>
<feature type="domain" description="Beta-ketoacyl-[acyl-carrier-protein] synthase III C-terminal" evidence="3">
    <location>
        <begin position="30"/>
        <end position="109"/>
    </location>
</feature>
<evidence type="ECO:0000313" key="5">
    <source>
        <dbReference type="Proteomes" id="UP000796880"/>
    </source>
</evidence>